<sequence length="590" mass="64944">MKVIFLRANFYCFKARLKAPLLSLFYVYLSVFSMFCYGSSNLVLAGGALKTCSSMSKQNCTSPSTFLSGKAEILYEINQQSLLRYQNLANKYSQNNDFLYSKLVNVYSSGGERLYSKNALIDALNDAGLSNSDIRFLSDTDYFILLDSLEAQQTDELGNRLQEQVSLANTKGRASVDIYTAFIEAAHAKRQAKIAEKVNADTSVRTTIGIVTASSRDPFEAVDFYEGVFQQFDVDVIWIPLTPAFQQAVYVESFKGQGCNKLAFFRAQHSLFDKERLYPERTSKQRSWCEDNQLAINTLSSLDGLFFNGGDQSKTLAALSTPTGKPSDFLIELRDLWRDDQLVVGGTSAGTAVQAGGYNNHRPVPMLTSGNSMGVLSGGVYGVDPTSQRCENSAQCENQLTDGAMTINPAGGLGLFNFGLLDTHFSERDREVRLIAATASSGQSFGFGVDETTALMVDAKAPFENVSFTVLGEGGVFIVDMSKGKEDITHSRNGSKRIIAGEASYLPAKTSGQITSGELKLTIESSEKPASFKRNEQGKWRQESGNLCRSKGMIRWQNGGNIHVLQPSEASRFHKLRYCAYSKVPFVIYD</sequence>
<name>A0AB32ZU79_ALTME</name>
<organism evidence="2 3">
    <name type="scientific">Alteromonas macleodii (strain English Channel 673)</name>
    <dbReference type="NCBI Taxonomy" id="1004788"/>
    <lineage>
        <taxon>Bacteria</taxon>
        <taxon>Pseudomonadati</taxon>
        <taxon>Pseudomonadota</taxon>
        <taxon>Gammaproteobacteria</taxon>
        <taxon>Alteromonadales</taxon>
        <taxon>Alteromonadaceae</taxon>
        <taxon>Alteromonas/Salinimonas group</taxon>
        <taxon>Alteromonas</taxon>
    </lineage>
</organism>
<evidence type="ECO:0000256" key="1">
    <source>
        <dbReference type="SAM" id="Phobius"/>
    </source>
</evidence>
<keyword evidence="1" id="KW-0472">Membrane</keyword>
<dbReference type="InterPro" id="IPR029062">
    <property type="entry name" value="Class_I_gatase-like"/>
</dbReference>
<dbReference type="KEGG" id="amg:AMEC673_02060"/>
<reference evidence="3" key="1">
    <citation type="journal article" date="2012" name="Sci. Rep.">
        <title>Genomes of surface isolates of Alteromonas macleodii: the life of a widespread marine opportunistic copiotroph.</title>
        <authorList>
            <person name="Lopez-Perez M."/>
            <person name="Gonzaga A."/>
            <person name="Martin-Cuadrado A.B."/>
            <person name="Onyshchenko O."/>
            <person name="Ghavidel A."/>
            <person name="Ghai R."/>
            <person name="Rodriguez-Valera F."/>
        </authorList>
    </citation>
    <scope>NUCLEOTIDE SEQUENCE [LARGE SCALE GENOMIC DNA]</scope>
    <source>
        <strain evidence="3">English Channel 673</strain>
    </source>
</reference>
<accession>A0AB32ZU79</accession>
<dbReference type="CDD" id="cd03145">
    <property type="entry name" value="GAT1_cyanophycinase"/>
    <property type="match status" value="1"/>
</dbReference>
<proteinExistence type="predicted"/>
<evidence type="ECO:0000313" key="3">
    <source>
        <dbReference type="Proteomes" id="UP000006296"/>
    </source>
</evidence>
<dbReference type="Gene3D" id="3.40.50.880">
    <property type="match status" value="1"/>
</dbReference>
<dbReference type="EMBL" id="CP003844">
    <property type="protein sequence ID" value="AFT73115.1"/>
    <property type="molecule type" value="Genomic_DNA"/>
</dbReference>
<feature type="transmembrane region" description="Helical" evidence="1">
    <location>
        <begin position="21"/>
        <end position="49"/>
    </location>
</feature>
<keyword evidence="1" id="KW-1133">Transmembrane helix</keyword>
<dbReference type="Proteomes" id="UP000006296">
    <property type="component" value="Chromosome"/>
</dbReference>
<dbReference type="AlphaFoldDB" id="A0AB32ZU79"/>
<dbReference type="SUPFAM" id="SSF52317">
    <property type="entry name" value="Class I glutamine amidotransferase-like"/>
    <property type="match status" value="1"/>
</dbReference>
<dbReference type="PANTHER" id="PTHR36175:SF1">
    <property type="entry name" value="CYANOPHYCINASE"/>
    <property type="match status" value="1"/>
</dbReference>
<gene>
    <name evidence="2" type="ordered locus">AMEC673_02060</name>
</gene>
<keyword evidence="1" id="KW-0812">Transmembrane</keyword>
<evidence type="ECO:0000313" key="2">
    <source>
        <dbReference type="EMBL" id="AFT73115.1"/>
    </source>
</evidence>
<protein>
    <submittedName>
        <fullName evidence="2">Cyanophycinase-related exopeptidase-like protein</fullName>
    </submittedName>
</protein>
<dbReference type="PANTHER" id="PTHR36175">
    <property type="entry name" value="CYANOPHYCINASE"/>
    <property type="match status" value="1"/>
</dbReference>